<dbReference type="Pfam" id="PF10066">
    <property type="entry name" value="DUF2304"/>
    <property type="match status" value="1"/>
</dbReference>
<keyword evidence="2" id="KW-1133">Transmembrane helix</keyword>
<evidence type="ECO:0000256" key="1">
    <source>
        <dbReference type="SAM" id="MobiDB-lite"/>
    </source>
</evidence>
<protein>
    <submittedName>
        <fullName evidence="3">DUF2304 family protein</fullName>
    </submittedName>
</protein>
<comment type="caution">
    <text evidence="3">The sequence shown here is derived from an EMBL/GenBank/DDBJ whole genome shotgun (WGS) entry which is preliminary data.</text>
</comment>
<feature type="transmembrane region" description="Helical" evidence="2">
    <location>
        <begin position="66"/>
        <end position="86"/>
    </location>
</feature>
<feature type="compositionally biased region" description="Basic and acidic residues" evidence="1">
    <location>
        <begin position="157"/>
        <end position="166"/>
    </location>
</feature>
<feature type="region of interest" description="Disordered" evidence="1">
    <location>
        <begin position="144"/>
        <end position="166"/>
    </location>
</feature>
<dbReference type="OrthoDB" id="3577584at2"/>
<feature type="transmembrane region" description="Helical" evidence="2">
    <location>
        <begin position="35"/>
        <end position="54"/>
    </location>
</feature>
<keyword evidence="4" id="KW-1185">Reference proteome</keyword>
<evidence type="ECO:0000313" key="4">
    <source>
        <dbReference type="Proteomes" id="UP000451860"/>
    </source>
</evidence>
<gene>
    <name evidence="3" type="ORF">GB883_08400</name>
</gene>
<evidence type="ECO:0000256" key="2">
    <source>
        <dbReference type="SAM" id="Phobius"/>
    </source>
</evidence>
<dbReference type="InterPro" id="IPR019277">
    <property type="entry name" value="DUF2304"/>
</dbReference>
<dbReference type="AlphaFoldDB" id="A0A7J5UR11"/>
<accession>A0A7J5UR11</accession>
<dbReference type="EMBL" id="WHJE01000029">
    <property type="protein sequence ID" value="KAE8764554.1"/>
    <property type="molecule type" value="Genomic_DNA"/>
</dbReference>
<reference evidence="3 4" key="1">
    <citation type="submission" date="2019-10" db="EMBL/GenBank/DDBJ databases">
        <title>Georgenia wutianyii sp. nov. and Georgenia yuyongxinii sp. nov. isolated from plateau pika (Ochotona curzoniae) in the Qinghai-Tibet plateau of China.</title>
        <authorList>
            <person name="Tian Z."/>
        </authorList>
    </citation>
    <scope>NUCLEOTIDE SEQUENCE [LARGE SCALE GENOMIC DNA]</scope>
    <source>
        <strain evidence="3 4">DSM 21501</strain>
    </source>
</reference>
<dbReference type="RefSeq" id="WP_152201596.1">
    <property type="nucleotide sequence ID" value="NZ_VUKF01000007.1"/>
</dbReference>
<keyword evidence="2" id="KW-0812">Transmembrane</keyword>
<organism evidence="3 4">
    <name type="scientific">Georgenia thermotolerans</name>
    <dbReference type="NCBI Taxonomy" id="527326"/>
    <lineage>
        <taxon>Bacteria</taxon>
        <taxon>Bacillati</taxon>
        <taxon>Actinomycetota</taxon>
        <taxon>Actinomycetes</taxon>
        <taxon>Micrococcales</taxon>
        <taxon>Bogoriellaceae</taxon>
        <taxon>Georgenia</taxon>
    </lineage>
</organism>
<sequence length="166" mass="17956">MTLYQLLPVLAALLFAGYLLHLLRARRIREKYVTLWFALGAVVLVLSVLPKIAFRVADLLGFQAPSNMLLACAVLVLLLVSVHLSTAMSSVEEQRRTIAEEVAIARLEIEELRAAIAGDTDRATVAPDTDRATVAPDTDRASIVPDTDRATMAPDTDAARDGDATT</sequence>
<dbReference type="Proteomes" id="UP000451860">
    <property type="component" value="Unassembled WGS sequence"/>
</dbReference>
<proteinExistence type="predicted"/>
<name>A0A7J5UR11_9MICO</name>
<feature type="transmembrane region" description="Helical" evidence="2">
    <location>
        <begin position="6"/>
        <end position="23"/>
    </location>
</feature>
<evidence type="ECO:0000313" key="3">
    <source>
        <dbReference type="EMBL" id="KAE8764554.1"/>
    </source>
</evidence>
<keyword evidence="2" id="KW-0472">Membrane</keyword>